<gene>
    <name evidence="1" type="ORF">SpAn4DRAFT_4430</name>
</gene>
<dbReference type="InterPro" id="IPR021146">
    <property type="entry name" value="Phage_gp6-like_head-tail"/>
</dbReference>
<organism evidence="1 2">
    <name type="scientific">Sporomusa ovata</name>
    <dbReference type="NCBI Taxonomy" id="2378"/>
    <lineage>
        <taxon>Bacteria</taxon>
        <taxon>Bacillati</taxon>
        <taxon>Bacillota</taxon>
        <taxon>Negativicutes</taxon>
        <taxon>Selenomonadales</taxon>
        <taxon>Sporomusaceae</taxon>
        <taxon>Sporomusa</taxon>
    </lineage>
</organism>
<dbReference type="CDD" id="cd08054">
    <property type="entry name" value="gp6"/>
    <property type="match status" value="1"/>
</dbReference>
<keyword evidence="2" id="KW-1185">Reference proteome</keyword>
<sequence length="89" mass="10093">MDNLLVTIAEAKEYLRIDGEEEEPLLASLISVVTAHCEDYLQTALSTEIPLPVKQAILILVAHFYEQRIGEAIPKVVYTLLSPYRAHQW</sequence>
<dbReference type="EMBL" id="CTRP01000016">
    <property type="protein sequence ID" value="CQR75066.1"/>
    <property type="molecule type" value="Genomic_DNA"/>
</dbReference>
<dbReference type="NCBIfam" id="TIGR01560">
    <property type="entry name" value="put_DNA_pack"/>
    <property type="match status" value="1"/>
</dbReference>
<evidence type="ECO:0000313" key="1">
    <source>
        <dbReference type="EMBL" id="CQR75066.1"/>
    </source>
</evidence>
<accession>A0A0U1L5U7</accession>
<dbReference type="Gene3D" id="1.10.3230.30">
    <property type="entry name" value="Phage gp6-like head-tail connector protein"/>
    <property type="match status" value="1"/>
</dbReference>
<reference evidence="2" key="1">
    <citation type="submission" date="2015-03" db="EMBL/GenBank/DDBJ databases">
        <authorList>
            <person name="Nijsse Bart"/>
        </authorList>
    </citation>
    <scope>NUCLEOTIDE SEQUENCE [LARGE SCALE GENOMIC DNA]</scope>
</reference>
<dbReference type="AlphaFoldDB" id="A0A0U1L5U7"/>
<protein>
    <recommendedName>
        <fullName evidence="3">Phage protein</fullName>
    </recommendedName>
</protein>
<proteinExistence type="predicted"/>
<dbReference type="RefSeq" id="WP_021171192.1">
    <property type="nucleotide sequence ID" value="NZ_CTRP01000016.1"/>
</dbReference>
<dbReference type="Proteomes" id="UP000049855">
    <property type="component" value="Unassembled WGS sequence"/>
</dbReference>
<evidence type="ECO:0000313" key="2">
    <source>
        <dbReference type="Proteomes" id="UP000049855"/>
    </source>
</evidence>
<dbReference type="Pfam" id="PF05135">
    <property type="entry name" value="Phage_connect_1"/>
    <property type="match status" value="1"/>
</dbReference>
<dbReference type="InterPro" id="IPR006450">
    <property type="entry name" value="Phage_HK97_gp6-like"/>
</dbReference>
<evidence type="ECO:0008006" key="3">
    <source>
        <dbReference type="Google" id="ProtNLM"/>
    </source>
</evidence>
<name>A0A0U1L5U7_9FIRM</name>